<reference evidence="15" key="1">
    <citation type="journal article" date="2022" name="bioRxiv">
        <title>Sequencing and chromosome-scale assembly of the giantPleurodeles waltlgenome.</title>
        <authorList>
            <person name="Brown T."/>
            <person name="Elewa A."/>
            <person name="Iarovenko S."/>
            <person name="Subramanian E."/>
            <person name="Araus A.J."/>
            <person name="Petzold A."/>
            <person name="Susuki M."/>
            <person name="Suzuki K.-i.T."/>
            <person name="Hayashi T."/>
            <person name="Toyoda A."/>
            <person name="Oliveira C."/>
            <person name="Osipova E."/>
            <person name="Leigh N.D."/>
            <person name="Simon A."/>
            <person name="Yun M.H."/>
        </authorList>
    </citation>
    <scope>NUCLEOTIDE SEQUENCE</scope>
    <source>
        <strain evidence="15">20211129_DDA</strain>
        <tissue evidence="15">Liver</tissue>
    </source>
</reference>
<evidence type="ECO:0000256" key="13">
    <source>
        <dbReference type="PROSITE-ProRule" id="PRU00023"/>
    </source>
</evidence>
<comment type="caution">
    <text evidence="15">The sequence shown here is derived from an EMBL/GenBank/DDBJ whole genome shotgun (WGS) entry which is preliminary data.</text>
</comment>
<dbReference type="GO" id="GO:0005829">
    <property type="term" value="C:cytosol"/>
    <property type="evidence" value="ECO:0007669"/>
    <property type="project" value="UniProtKB-SubCell"/>
</dbReference>
<keyword evidence="7 13" id="KW-0040">ANK repeat</keyword>
<dbReference type="FunFam" id="1.25.40.20:FF:000172">
    <property type="entry name" value="Ankyrin repeat domain-containing protein 2"/>
    <property type="match status" value="1"/>
</dbReference>
<name>A0AAV7QNR6_PLEWA</name>
<dbReference type="FunFam" id="1.25.40.20:FF:000093">
    <property type="entry name" value="ankyrin repeat domain-containing protein 2"/>
    <property type="match status" value="1"/>
</dbReference>
<dbReference type="GO" id="GO:0016605">
    <property type="term" value="C:PML body"/>
    <property type="evidence" value="ECO:0007669"/>
    <property type="project" value="UniProtKB-SubCell"/>
</dbReference>
<accession>A0AAV7QNR6</accession>
<dbReference type="Pfam" id="PF13857">
    <property type="entry name" value="Ank_5"/>
    <property type="match status" value="1"/>
</dbReference>
<keyword evidence="6" id="KW-0677">Repeat</keyword>
<evidence type="ECO:0000313" key="15">
    <source>
        <dbReference type="EMBL" id="KAJ1140996.1"/>
    </source>
</evidence>
<protein>
    <recommendedName>
        <fullName evidence="11">Ankyrin repeat domain-containing protein 2</fullName>
    </recommendedName>
    <alternativeName>
        <fullName evidence="12">Skeletal muscle ankyrin repeat protein</fullName>
    </alternativeName>
</protein>
<proteinExistence type="predicted"/>
<feature type="compositionally biased region" description="Basic residues" evidence="14">
    <location>
        <begin position="91"/>
        <end position="100"/>
    </location>
</feature>
<keyword evidence="4" id="KW-0963">Cytoplasm</keyword>
<feature type="repeat" description="ANK" evidence="13">
    <location>
        <begin position="216"/>
        <end position="248"/>
    </location>
</feature>
<evidence type="ECO:0000256" key="4">
    <source>
        <dbReference type="ARBA" id="ARBA00022490"/>
    </source>
</evidence>
<comment type="function">
    <text evidence="9">Functions as a negative regulator of myocyte differentiation. May interact with both sarcoplasmic structural proteins and nuclear proteins to regulate gene expression during muscle development and in response to muscle stress.</text>
</comment>
<sequence length="311" mass="35625">MEKEVKWATDLIDQKLELEEKTEKMKGRSRKTGLVNIENLDLEEEKYNHPLDRGIARLKAEERVRKTSLDLRREIVDVGGIENLMELRKQRKEKKKRRSRVSVVEPPPENEEIMGPVQSEEFLKAAVEGKIKIIEKFLEDDGSADTHDEFRRTALHRASLEGHVNILQKLLDSKATVNFRDRLDSTAMHWACRGGKLEVVKLLQNYGADINMKDKLLSTPLHVATRTGRVDIVEHLIATGVDINYKDREGDTALHDAVRLNRYKIMKMLIIYGANMATKNGEGKTPMDLVQQWQSDTRDALSTKMSSEIQA</sequence>
<dbReference type="GO" id="GO:0043422">
    <property type="term" value="F:protein kinase B binding"/>
    <property type="evidence" value="ECO:0007669"/>
    <property type="project" value="UniProtKB-ARBA"/>
</dbReference>
<dbReference type="PRINTS" id="PR01415">
    <property type="entry name" value="ANKYRIN"/>
</dbReference>
<evidence type="ECO:0000313" key="16">
    <source>
        <dbReference type="Proteomes" id="UP001066276"/>
    </source>
</evidence>
<dbReference type="GO" id="GO:0061629">
    <property type="term" value="F:RNA polymerase II-specific DNA-binding transcription factor binding"/>
    <property type="evidence" value="ECO:0007669"/>
    <property type="project" value="TreeGrafter"/>
</dbReference>
<organism evidence="15 16">
    <name type="scientific">Pleurodeles waltl</name>
    <name type="common">Iberian ribbed newt</name>
    <dbReference type="NCBI Taxonomy" id="8319"/>
    <lineage>
        <taxon>Eukaryota</taxon>
        <taxon>Metazoa</taxon>
        <taxon>Chordata</taxon>
        <taxon>Craniata</taxon>
        <taxon>Vertebrata</taxon>
        <taxon>Euteleostomi</taxon>
        <taxon>Amphibia</taxon>
        <taxon>Batrachia</taxon>
        <taxon>Caudata</taxon>
        <taxon>Salamandroidea</taxon>
        <taxon>Salamandridae</taxon>
        <taxon>Pleurodelinae</taxon>
        <taxon>Pleurodeles</taxon>
    </lineage>
</organism>
<dbReference type="Gene3D" id="1.25.40.20">
    <property type="entry name" value="Ankyrin repeat-containing domain"/>
    <property type="match status" value="2"/>
</dbReference>
<dbReference type="SUPFAM" id="SSF48403">
    <property type="entry name" value="Ankyrin repeat"/>
    <property type="match status" value="1"/>
</dbReference>
<feature type="repeat" description="ANK" evidence="13">
    <location>
        <begin position="183"/>
        <end position="215"/>
    </location>
</feature>
<evidence type="ECO:0000256" key="9">
    <source>
        <dbReference type="ARBA" id="ARBA00057443"/>
    </source>
</evidence>
<comment type="subunit">
    <text evidence="10">Interacts with ID3; both proteins cooperate in myoblast differentiation. Interacts with TTN/titin. Interacts (via ANK repeats) with TCAP; the interaction is direct. Interacts with TJP1 (via PDZ domains). Interacts with PML; the interaction is direct. Interacts with p53/TP53. Interacts with YBX1. Interacts with AKT2.</text>
</comment>
<keyword evidence="16" id="KW-1185">Reference proteome</keyword>
<dbReference type="PANTHER" id="PTHR24126:SF3">
    <property type="entry name" value="ANKYRIN REPEAT DOMAIN-CONTAINING PROTEIN 2"/>
    <property type="match status" value="1"/>
</dbReference>
<evidence type="ECO:0000256" key="12">
    <source>
        <dbReference type="ARBA" id="ARBA00081941"/>
    </source>
</evidence>
<evidence type="ECO:0000256" key="8">
    <source>
        <dbReference type="ARBA" id="ARBA00023242"/>
    </source>
</evidence>
<evidence type="ECO:0000256" key="3">
    <source>
        <dbReference type="ARBA" id="ARBA00004514"/>
    </source>
</evidence>
<dbReference type="GO" id="GO:0031674">
    <property type="term" value="C:I band"/>
    <property type="evidence" value="ECO:0007669"/>
    <property type="project" value="UniProtKB-SubCell"/>
</dbReference>
<dbReference type="InterPro" id="IPR036770">
    <property type="entry name" value="Ankyrin_rpt-contain_sf"/>
</dbReference>
<evidence type="ECO:0000256" key="2">
    <source>
        <dbReference type="ARBA" id="ARBA00004355"/>
    </source>
</evidence>
<dbReference type="SMART" id="SM00248">
    <property type="entry name" value="ANK"/>
    <property type="match status" value="4"/>
</dbReference>
<gene>
    <name evidence="15" type="ORF">NDU88_007333</name>
</gene>
<evidence type="ECO:0000256" key="7">
    <source>
        <dbReference type="ARBA" id="ARBA00023043"/>
    </source>
</evidence>
<dbReference type="GO" id="GO:0006357">
    <property type="term" value="P:regulation of transcription by RNA polymerase II"/>
    <property type="evidence" value="ECO:0007669"/>
    <property type="project" value="TreeGrafter"/>
</dbReference>
<dbReference type="PROSITE" id="PS50088">
    <property type="entry name" value="ANK_REPEAT"/>
    <property type="match status" value="4"/>
</dbReference>
<dbReference type="InterPro" id="IPR002110">
    <property type="entry name" value="Ankyrin_rpt"/>
</dbReference>
<dbReference type="Proteomes" id="UP001066276">
    <property type="component" value="Chromosome 6"/>
</dbReference>
<feature type="repeat" description="ANK" evidence="13">
    <location>
        <begin position="150"/>
        <end position="182"/>
    </location>
</feature>
<dbReference type="Pfam" id="PF12796">
    <property type="entry name" value="Ank_2"/>
    <property type="match status" value="1"/>
</dbReference>
<dbReference type="EMBL" id="JANPWB010000010">
    <property type="protein sequence ID" value="KAJ1140996.1"/>
    <property type="molecule type" value="Genomic_DNA"/>
</dbReference>
<evidence type="ECO:0000256" key="14">
    <source>
        <dbReference type="SAM" id="MobiDB-lite"/>
    </source>
</evidence>
<feature type="region of interest" description="Disordered" evidence="14">
    <location>
        <begin position="91"/>
        <end position="113"/>
    </location>
</feature>
<evidence type="ECO:0000256" key="1">
    <source>
        <dbReference type="ARBA" id="ARBA00004322"/>
    </source>
</evidence>
<comment type="subcellular location">
    <subcellularLocation>
        <location evidence="3">Cytoplasm</location>
        <location evidence="3">Cytosol</location>
    </subcellularLocation>
    <subcellularLocation>
        <location evidence="2">Cytoplasm</location>
        <location evidence="2">Myofibril</location>
        <location evidence="2">Sarcomere</location>
        <location evidence="2">I band</location>
    </subcellularLocation>
    <subcellularLocation>
        <location evidence="1">Nucleus</location>
        <location evidence="1">PML body</location>
    </subcellularLocation>
</comment>
<dbReference type="GO" id="GO:0045662">
    <property type="term" value="P:negative regulation of myoblast differentiation"/>
    <property type="evidence" value="ECO:0007669"/>
    <property type="project" value="UniProtKB-ARBA"/>
</dbReference>
<evidence type="ECO:0000256" key="10">
    <source>
        <dbReference type="ARBA" id="ARBA00065665"/>
    </source>
</evidence>
<keyword evidence="5" id="KW-0597">Phosphoprotein</keyword>
<dbReference type="PANTHER" id="PTHR24126">
    <property type="entry name" value="ANKYRIN REPEAT, PH AND SEC7 DOMAIN CONTAINING PROTEIN SECG-RELATED"/>
    <property type="match status" value="1"/>
</dbReference>
<evidence type="ECO:0000256" key="5">
    <source>
        <dbReference type="ARBA" id="ARBA00022553"/>
    </source>
</evidence>
<evidence type="ECO:0000256" key="6">
    <source>
        <dbReference type="ARBA" id="ARBA00022737"/>
    </source>
</evidence>
<dbReference type="PROSITE" id="PS50297">
    <property type="entry name" value="ANK_REP_REGION"/>
    <property type="match status" value="4"/>
</dbReference>
<keyword evidence="8" id="KW-0539">Nucleus</keyword>
<feature type="repeat" description="ANK" evidence="13">
    <location>
        <begin position="249"/>
        <end position="281"/>
    </location>
</feature>
<dbReference type="AlphaFoldDB" id="A0AAV7QNR6"/>
<evidence type="ECO:0000256" key="11">
    <source>
        <dbReference type="ARBA" id="ARBA00067929"/>
    </source>
</evidence>